<protein>
    <submittedName>
        <fullName evidence="1">Zinc finger MYM-type protein 1-like</fullName>
    </submittedName>
</protein>
<reference evidence="1 2" key="1">
    <citation type="submission" date="2019-08" db="EMBL/GenBank/DDBJ databases">
        <title>Whole genome of Aphis craccivora.</title>
        <authorList>
            <person name="Voronova N.V."/>
            <person name="Shulinski R.S."/>
            <person name="Bandarenka Y.V."/>
            <person name="Zhorov D.G."/>
            <person name="Warner D."/>
        </authorList>
    </citation>
    <scope>NUCLEOTIDE SEQUENCE [LARGE SCALE GENOMIC DNA]</scope>
    <source>
        <strain evidence="1">180601</strain>
        <tissue evidence="1">Whole Body</tissue>
    </source>
</reference>
<organism evidence="1 2">
    <name type="scientific">Aphis craccivora</name>
    <name type="common">Cowpea aphid</name>
    <dbReference type="NCBI Taxonomy" id="307492"/>
    <lineage>
        <taxon>Eukaryota</taxon>
        <taxon>Metazoa</taxon>
        <taxon>Ecdysozoa</taxon>
        <taxon>Arthropoda</taxon>
        <taxon>Hexapoda</taxon>
        <taxon>Insecta</taxon>
        <taxon>Pterygota</taxon>
        <taxon>Neoptera</taxon>
        <taxon>Paraneoptera</taxon>
        <taxon>Hemiptera</taxon>
        <taxon>Sternorrhyncha</taxon>
        <taxon>Aphidomorpha</taxon>
        <taxon>Aphidoidea</taxon>
        <taxon>Aphididae</taxon>
        <taxon>Aphidini</taxon>
        <taxon>Aphis</taxon>
        <taxon>Aphis</taxon>
    </lineage>
</organism>
<dbReference type="EMBL" id="VUJU01017037">
    <property type="protein sequence ID" value="KAF0685510.1"/>
    <property type="molecule type" value="Genomic_DNA"/>
</dbReference>
<sequence>MYGCNIVGDIDNNNTNCECESIESVAQVVDTEVVNVTDVEQIANARVNGKYKLNYLVELNLKNEYPTDRVHFNENINDSNIKRSILAYGPCRPNIAFPSSAHEDGNTYKFSSYFYSMTLKSGIKVQRFWLCYSVGLNVAYCETCWLFANRQYSYYNTAWINGVDDWRHLTFKIDKHEKSIQHIDAGKIRYNWEKNFTIDKVTEKQYSDEATYWREVLTRIIKVILSLTAGNTALRGHEHKNNDGLTTSEGNFMRTIKLLSEFDPIMNN</sequence>
<name>A0A6G0VHV0_APHCR</name>
<comment type="caution">
    <text evidence="1">The sequence shown here is derived from an EMBL/GenBank/DDBJ whole genome shotgun (WGS) entry which is preliminary data.</text>
</comment>
<keyword evidence="2" id="KW-1185">Reference proteome</keyword>
<evidence type="ECO:0000313" key="2">
    <source>
        <dbReference type="Proteomes" id="UP000478052"/>
    </source>
</evidence>
<dbReference type="OrthoDB" id="6620643at2759"/>
<evidence type="ECO:0000313" key="1">
    <source>
        <dbReference type="EMBL" id="KAF0685510.1"/>
    </source>
</evidence>
<accession>A0A6G0VHV0</accession>
<gene>
    <name evidence="1" type="ORF">FWK35_00035829</name>
</gene>
<proteinExistence type="predicted"/>
<dbReference type="PANTHER" id="PTHR45749:SF21">
    <property type="entry name" value="DUF4371 DOMAIN-CONTAINING PROTEIN"/>
    <property type="match status" value="1"/>
</dbReference>
<dbReference type="PANTHER" id="PTHR45749">
    <property type="match status" value="1"/>
</dbReference>
<dbReference type="AlphaFoldDB" id="A0A6G0VHV0"/>
<dbReference type="Proteomes" id="UP000478052">
    <property type="component" value="Unassembled WGS sequence"/>
</dbReference>
<feature type="non-terminal residue" evidence="1">
    <location>
        <position position="268"/>
    </location>
</feature>